<keyword evidence="1" id="KW-1133">Transmembrane helix</keyword>
<evidence type="ECO:0000256" key="1">
    <source>
        <dbReference type="SAM" id="Phobius"/>
    </source>
</evidence>
<proteinExistence type="predicted"/>
<gene>
    <name evidence="2" type="ORF">QOZ84_11450</name>
</gene>
<sequence>MKIKKIQLAVVYMFLALNLFVLITAKSPYQKILCTMSLVCFLLFLKSQKSQNKK</sequence>
<reference evidence="2 3" key="1">
    <citation type="submission" date="2023-05" db="EMBL/GenBank/DDBJ databases">
        <title>Rombocin, a short stable natural nisin variant, displays selective antimicrobial activity against Listeria monocytogenes and employs dual mode of action to kill target bacterial strains.</title>
        <authorList>
            <person name="Wambui J."/>
            <person name="Stephan R."/>
            <person name="Kuipers O.P."/>
        </authorList>
    </citation>
    <scope>NUCLEOTIDE SEQUENCE [LARGE SCALE GENOMIC DNA]</scope>
    <source>
        <strain evidence="2 3">RC002</strain>
    </source>
</reference>
<name>A0ABT7EB57_9FIRM</name>
<feature type="transmembrane region" description="Helical" evidence="1">
    <location>
        <begin position="29"/>
        <end position="45"/>
    </location>
</feature>
<accession>A0ABT7EB57</accession>
<keyword evidence="1" id="KW-0812">Transmembrane</keyword>
<dbReference type="Proteomes" id="UP001301012">
    <property type="component" value="Unassembled WGS sequence"/>
</dbReference>
<evidence type="ECO:0000313" key="3">
    <source>
        <dbReference type="Proteomes" id="UP001301012"/>
    </source>
</evidence>
<evidence type="ECO:0000313" key="2">
    <source>
        <dbReference type="EMBL" id="MDK2564166.1"/>
    </source>
</evidence>
<dbReference type="RefSeq" id="WP_284133097.1">
    <property type="nucleotide sequence ID" value="NZ_JASKYM010000006.1"/>
</dbReference>
<dbReference type="EMBL" id="JASKYM010000006">
    <property type="protein sequence ID" value="MDK2564166.1"/>
    <property type="molecule type" value="Genomic_DNA"/>
</dbReference>
<comment type="caution">
    <text evidence="2">The sequence shown here is derived from an EMBL/GenBank/DDBJ whole genome shotgun (WGS) entry which is preliminary data.</text>
</comment>
<protein>
    <submittedName>
        <fullName evidence="2">Uncharacterized protein</fullName>
    </submittedName>
</protein>
<keyword evidence="1" id="KW-0472">Membrane</keyword>
<organism evidence="2 3">
    <name type="scientific">Romboutsia sedimentorum</name>
    <dbReference type="NCBI Taxonomy" id="1368474"/>
    <lineage>
        <taxon>Bacteria</taxon>
        <taxon>Bacillati</taxon>
        <taxon>Bacillota</taxon>
        <taxon>Clostridia</taxon>
        <taxon>Peptostreptococcales</taxon>
        <taxon>Peptostreptococcaceae</taxon>
        <taxon>Romboutsia</taxon>
    </lineage>
</organism>
<feature type="transmembrane region" description="Helical" evidence="1">
    <location>
        <begin position="7"/>
        <end position="23"/>
    </location>
</feature>
<keyword evidence="3" id="KW-1185">Reference proteome</keyword>